<keyword evidence="6" id="KW-0966">Cell projection</keyword>
<evidence type="ECO:0000313" key="6">
    <source>
        <dbReference type="EMBL" id="RCS70741.1"/>
    </source>
</evidence>
<keyword evidence="6" id="KW-0969">Cilium</keyword>
<sequence>MEINTIGTLENSIINKIDNYKVILNNDEFRSNGVTPNYLNISNGLSSVLSSVNNLQEAASTKVTAVELGQSDDLIGATIANQKASLSFDMLMQVRNKMVSNFNDIFKMPV</sequence>
<evidence type="ECO:0000256" key="5">
    <source>
        <dbReference type="HAMAP-Rule" id="MF_00724"/>
    </source>
</evidence>
<evidence type="ECO:0000256" key="1">
    <source>
        <dbReference type="ARBA" id="ARBA00004117"/>
    </source>
</evidence>
<dbReference type="Proteomes" id="UP000252479">
    <property type="component" value="Unassembled WGS sequence"/>
</dbReference>
<evidence type="ECO:0000256" key="2">
    <source>
        <dbReference type="ARBA" id="ARBA00009272"/>
    </source>
</evidence>
<organism evidence="6 7">
    <name type="scientific">Vibrio casei</name>
    <dbReference type="NCBI Taxonomy" id="673372"/>
    <lineage>
        <taxon>Bacteria</taxon>
        <taxon>Pseudomonadati</taxon>
        <taxon>Pseudomonadota</taxon>
        <taxon>Gammaproteobacteria</taxon>
        <taxon>Vibrionales</taxon>
        <taxon>Vibrionaceae</taxon>
        <taxon>Vibrio</taxon>
    </lineage>
</organism>
<comment type="similarity">
    <text evidence="2 5">Belongs to the FliE family.</text>
</comment>
<dbReference type="AlphaFoldDB" id="A0A368LJ88"/>
<dbReference type="GeneID" id="303190252"/>
<protein>
    <recommendedName>
        <fullName evidence="3 5">Flagellar hook-basal body complex protein FliE</fullName>
    </recommendedName>
</protein>
<evidence type="ECO:0000313" key="7">
    <source>
        <dbReference type="Proteomes" id="UP000252479"/>
    </source>
</evidence>
<dbReference type="HAMAP" id="MF_00724">
    <property type="entry name" value="FliE"/>
    <property type="match status" value="1"/>
</dbReference>
<keyword evidence="7" id="KW-1185">Reference proteome</keyword>
<dbReference type="PRINTS" id="PR01006">
    <property type="entry name" value="FLGHOOKFLIE"/>
</dbReference>
<accession>A0A368LJ88</accession>
<dbReference type="EMBL" id="QPGL01000002">
    <property type="protein sequence ID" value="RCS70741.1"/>
    <property type="molecule type" value="Genomic_DNA"/>
</dbReference>
<dbReference type="GO" id="GO:0071973">
    <property type="term" value="P:bacterial-type flagellum-dependent cell motility"/>
    <property type="evidence" value="ECO:0007669"/>
    <property type="project" value="InterPro"/>
</dbReference>
<gene>
    <name evidence="5" type="primary">fliE</name>
    <name evidence="6" type="ORF">CIK83_15105</name>
</gene>
<comment type="caution">
    <text evidence="6">The sequence shown here is derived from an EMBL/GenBank/DDBJ whole genome shotgun (WGS) entry which is preliminary data.</text>
</comment>
<dbReference type="PANTHER" id="PTHR34653">
    <property type="match status" value="1"/>
</dbReference>
<dbReference type="GO" id="GO:0003774">
    <property type="term" value="F:cytoskeletal motor activity"/>
    <property type="evidence" value="ECO:0007669"/>
    <property type="project" value="InterPro"/>
</dbReference>
<dbReference type="GO" id="GO:0009425">
    <property type="term" value="C:bacterial-type flagellum basal body"/>
    <property type="evidence" value="ECO:0007669"/>
    <property type="project" value="UniProtKB-SubCell"/>
</dbReference>
<dbReference type="PANTHER" id="PTHR34653:SF1">
    <property type="entry name" value="FLAGELLAR HOOK-BASAL BODY COMPLEX PROTEIN FLIE"/>
    <property type="match status" value="1"/>
</dbReference>
<keyword evidence="6" id="KW-0282">Flagellum</keyword>
<evidence type="ECO:0000256" key="3">
    <source>
        <dbReference type="ARBA" id="ARBA00018024"/>
    </source>
</evidence>
<dbReference type="Pfam" id="PF02049">
    <property type="entry name" value="FliE"/>
    <property type="match status" value="1"/>
</dbReference>
<evidence type="ECO:0000256" key="4">
    <source>
        <dbReference type="ARBA" id="ARBA00023143"/>
    </source>
</evidence>
<reference evidence="6 7" key="1">
    <citation type="journal article" date="2017" name="Elife">
        <title>Extensive horizontal gene transfer in cheese-associated bacteria.</title>
        <authorList>
            <person name="Bonham K.S."/>
            <person name="Wolfe B.E."/>
            <person name="Dutton R.J."/>
        </authorList>
    </citation>
    <scope>NUCLEOTIDE SEQUENCE [LARGE SCALE GENOMIC DNA]</scope>
    <source>
        <strain evidence="6 7">JB196</strain>
    </source>
</reference>
<dbReference type="InterPro" id="IPR001624">
    <property type="entry name" value="FliE"/>
</dbReference>
<comment type="subcellular location">
    <subcellularLocation>
        <location evidence="1 5">Bacterial flagellum basal body</location>
    </subcellularLocation>
</comment>
<dbReference type="RefSeq" id="WP_086959964.1">
    <property type="nucleotide sequence ID" value="NZ_AP018681.1"/>
</dbReference>
<proteinExistence type="inferred from homology"/>
<dbReference type="GO" id="GO:0005198">
    <property type="term" value="F:structural molecule activity"/>
    <property type="evidence" value="ECO:0007669"/>
    <property type="project" value="InterPro"/>
</dbReference>
<keyword evidence="4 5" id="KW-0975">Bacterial flagellum</keyword>
<name>A0A368LJ88_9VIBR</name>
<dbReference type="OrthoDB" id="8909229at2"/>